<dbReference type="EMBL" id="NQVE01000097">
    <property type="protein sequence ID" value="RAL48948.1"/>
    <property type="molecule type" value="Genomic_DNA"/>
</dbReference>
<dbReference type="PANTHER" id="PTHR13271">
    <property type="entry name" value="UNCHARACTERIZED PUTATIVE METHYLTRANSFERASE"/>
    <property type="match status" value="1"/>
</dbReference>
<dbReference type="CDD" id="cd10527">
    <property type="entry name" value="SET_LSMT"/>
    <property type="match status" value="1"/>
</dbReference>
<organism evidence="2 3">
    <name type="scientific">Cuscuta australis</name>
    <dbReference type="NCBI Taxonomy" id="267555"/>
    <lineage>
        <taxon>Eukaryota</taxon>
        <taxon>Viridiplantae</taxon>
        <taxon>Streptophyta</taxon>
        <taxon>Embryophyta</taxon>
        <taxon>Tracheophyta</taxon>
        <taxon>Spermatophyta</taxon>
        <taxon>Magnoliopsida</taxon>
        <taxon>eudicotyledons</taxon>
        <taxon>Gunneridae</taxon>
        <taxon>Pentapetalae</taxon>
        <taxon>asterids</taxon>
        <taxon>lamiids</taxon>
        <taxon>Solanales</taxon>
        <taxon>Convolvulaceae</taxon>
        <taxon>Cuscuteae</taxon>
        <taxon>Cuscuta</taxon>
        <taxon>Cuscuta subgen. Grammica</taxon>
        <taxon>Cuscuta sect. Cleistogrammica</taxon>
    </lineage>
</organism>
<dbReference type="InterPro" id="IPR050600">
    <property type="entry name" value="SETD3_SETD6_MTase"/>
</dbReference>
<name>A0A328DWU6_9ASTE</name>
<proteinExistence type="predicted"/>
<evidence type="ECO:0000313" key="3">
    <source>
        <dbReference type="Proteomes" id="UP000249390"/>
    </source>
</evidence>
<comment type="caution">
    <text evidence="2">The sequence shown here is derived from an EMBL/GenBank/DDBJ whole genome shotgun (WGS) entry which is preliminary data.</text>
</comment>
<reference evidence="2 3" key="1">
    <citation type="submission" date="2018-06" db="EMBL/GenBank/DDBJ databases">
        <title>The Genome of Cuscuta australis (Dodder) Provides Insight into the Evolution of Plant Parasitism.</title>
        <authorList>
            <person name="Liu H."/>
        </authorList>
    </citation>
    <scope>NUCLEOTIDE SEQUENCE [LARGE SCALE GENOMIC DNA]</scope>
    <source>
        <strain evidence="3">cv. Yunnan</strain>
        <tissue evidence="2">Vines</tissue>
    </source>
</reference>
<dbReference type="Proteomes" id="UP000249390">
    <property type="component" value="Unassembled WGS sequence"/>
</dbReference>
<keyword evidence="3" id="KW-1185">Reference proteome</keyword>
<evidence type="ECO:0000256" key="1">
    <source>
        <dbReference type="SAM" id="MobiDB-lite"/>
    </source>
</evidence>
<accession>A0A328DWU6</accession>
<dbReference type="PANTHER" id="PTHR13271:SF55">
    <property type="entry name" value="SET DOMAIN-CONTAINING PROTEIN"/>
    <property type="match status" value="1"/>
</dbReference>
<dbReference type="Gene3D" id="3.90.1410.10">
    <property type="entry name" value="set domain protein methyltransferase, domain 1"/>
    <property type="match status" value="1"/>
</dbReference>
<protein>
    <submittedName>
        <fullName evidence="2">Uncharacterized protein</fullName>
    </submittedName>
</protein>
<dbReference type="GO" id="GO:0016279">
    <property type="term" value="F:protein-lysine N-methyltransferase activity"/>
    <property type="evidence" value="ECO:0007669"/>
    <property type="project" value="TreeGrafter"/>
</dbReference>
<evidence type="ECO:0000313" key="2">
    <source>
        <dbReference type="EMBL" id="RAL48948.1"/>
    </source>
</evidence>
<dbReference type="AlphaFoldDB" id="A0A328DWU6"/>
<sequence length="542" mass="61507">MPGPGCTEQRDGTSSTVQRGETMANGPEVNLQRFLQWLQLNNVQLRGCSIKYSDSNKGFGIFYSKNICDGIQLVVPLDLSITPMRVLQDPLFGPHCRAMYEEEEVDDRFLIILFLMVERLRKNSSWKPYFDILPTKFQNPLWFTDDELSELKGTTLYRATGLQKQKLHHLFYEKMKKLAEELLTLDGFPGRKITFEDFLWANSVFWSRAQNIPLPHSYVFPTSSEGQELEPDELSKNGTAIASKSIEDTVWVEGLVPGIDFCNHGVRPNATWEVGRTGMTTGVPHSMYLSSVEEAPFKSDNEILISYGNKGNEELLYLYGFVTEDNPDDYLMVNYPVEAIQDIPYSESKSQLLQAQKAEMRCLLPRNLLENGFFPPCMPQTESHDKQPSNQMKNYSWSGERKIPSYLNRLVFPEEFMTALRTIAMKEDELYKVTSLLSELASPGSDSQPSDAEVRAAIWEACGDSGALQMLVDLLHMKMMDLEEGSGSEDNDTELLHRGCCSLDDDSVDNEGIVYRRGQKQLTRLFLKEAEHALQLALVEGN</sequence>
<dbReference type="SUPFAM" id="SSF82199">
    <property type="entry name" value="SET domain"/>
    <property type="match status" value="1"/>
</dbReference>
<gene>
    <name evidence="2" type="ORF">DM860_001268</name>
</gene>
<feature type="region of interest" description="Disordered" evidence="1">
    <location>
        <begin position="1"/>
        <end position="21"/>
    </location>
</feature>
<dbReference type="InterPro" id="IPR046341">
    <property type="entry name" value="SET_dom_sf"/>
</dbReference>